<feature type="compositionally biased region" description="Basic and acidic residues" evidence="1">
    <location>
        <begin position="239"/>
        <end position="252"/>
    </location>
</feature>
<dbReference type="Proteomes" id="UP000018208">
    <property type="component" value="Unassembled WGS sequence"/>
</dbReference>
<sequence length="258" mass="30888">MTLTEKIDFFFSSFCVSFFDPTKKLVDQHKYQIPVDDLSSLLKNITASQSEILDAISLSKYLKLRDGKITVPMPQKPYDTALIMSAFPKCMPTFKAKKFLQDLTQIPNINVYDYILKSSIEQLSFCLKFDNLEDKEKFKKFFKMERAERLMKENWNDFHSYMKKAKKFYESIDQKDPAISILAKLEQFKSKVFLLEFTPEIIERHKLGVEQFYDVKAYRRENNRRDYLQRKGLWKEDLNPKIDKKRQKENTRYKVQKK</sequence>
<evidence type="ECO:0000313" key="4">
    <source>
        <dbReference type="Proteomes" id="UP000018208"/>
    </source>
</evidence>
<dbReference type="EMBL" id="AUWU02000007">
    <property type="protein sequence ID" value="KAH0570457.1"/>
    <property type="molecule type" value="Genomic_DNA"/>
</dbReference>
<evidence type="ECO:0000313" key="2">
    <source>
        <dbReference type="EMBL" id="EST49208.1"/>
    </source>
</evidence>
<organism evidence="2">
    <name type="scientific">Spironucleus salmonicida</name>
    <dbReference type="NCBI Taxonomy" id="348837"/>
    <lineage>
        <taxon>Eukaryota</taxon>
        <taxon>Metamonada</taxon>
        <taxon>Diplomonadida</taxon>
        <taxon>Hexamitidae</taxon>
        <taxon>Hexamitinae</taxon>
        <taxon>Spironucleus</taxon>
    </lineage>
</organism>
<accession>V6LY98</accession>
<dbReference type="EMBL" id="KI545953">
    <property type="protein sequence ID" value="EST49208.1"/>
    <property type="molecule type" value="Genomic_DNA"/>
</dbReference>
<dbReference type="AlphaFoldDB" id="V6LY98"/>
<reference evidence="3" key="2">
    <citation type="submission" date="2020-12" db="EMBL/GenBank/DDBJ databases">
        <title>New Spironucleus salmonicida genome in near-complete chromosomes.</title>
        <authorList>
            <person name="Xu F."/>
            <person name="Kurt Z."/>
            <person name="Jimenez-Gonzalez A."/>
            <person name="Astvaldsson A."/>
            <person name="Andersson J.O."/>
            <person name="Svard S.G."/>
        </authorList>
    </citation>
    <scope>NUCLEOTIDE SEQUENCE</scope>
    <source>
        <strain evidence="3">ATCC 50377</strain>
    </source>
</reference>
<protein>
    <submittedName>
        <fullName evidence="2">Uncharacterized protein</fullName>
    </submittedName>
</protein>
<reference evidence="2 3" key="1">
    <citation type="journal article" date="2014" name="PLoS Genet.">
        <title>The Genome of Spironucleus salmonicida Highlights a Fish Pathogen Adapted to Fluctuating Environments.</title>
        <authorList>
            <person name="Xu F."/>
            <person name="Jerlstrom-Hultqvist J."/>
            <person name="Einarsson E."/>
            <person name="Astvaldsson A."/>
            <person name="Svard S.G."/>
            <person name="Andersson J.O."/>
        </authorList>
    </citation>
    <scope>NUCLEOTIDE SEQUENCE</scope>
    <source>
        <strain evidence="3">ATCC 50377</strain>
    </source>
</reference>
<gene>
    <name evidence="2" type="ORF">SS50377_10425</name>
    <name evidence="3" type="ORF">SS50377_26737</name>
</gene>
<keyword evidence="4" id="KW-1185">Reference proteome</keyword>
<proteinExistence type="predicted"/>
<evidence type="ECO:0000313" key="3">
    <source>
        <dbReference type="EMBL" id="KAH0570457.1"/>
    </source>
</evidence>
<evidence type="ECO:0000256" key="1">
    <source>
        <dbReference type="SAM" id="MobiDB-lite"/>
    </source>
</evidence>
<name>V6LY98_9EUKA</name>
<feature type="region of interest" description="Disordered" evidence="1">
    <location>
        <begin position="239"/>
        <end position="258"/>
    </location>
</feature>
<dbReference type="VEuPathDB" id="GiardiaDB:SS50377_26737"/>